<protein>
    <submittedName>
        <fullName evidence="3">Toll/interleukin-1 receptor domain-containing protein</fullName>
    </submittedName>
</protein>
<keyword evidence="4" id="KW-1185">Reference proteome</keyword>
<feature type="compositionally biased region" description="Basic and acidic residues" evidence="1">
    <location>
        <begin position="150"/>
        <end position="159"/>
    </location>
</feature>
<comment type="caution">
    <text evidence="3">The sequence shown here is derived from an EMBL/GenBank/DDBJ whole genome shotgun (WGS) entry which is preliminary data.</text>
</comment>
<dbReference type="InterPro" id="IPR000157">
    <property type="entry name" value="TIR_dom"/>
</dbReference>
<dbReference type="InterPro" id="IPR035897">
    <property type="entry name" value="Toll_tir_struct_dom_sf"/>
</dbReference>
<evidence type="ECO:0000313" key="4">
    <source>
        <dbReference type="Proteomes" id="UP001187346"/>
    </source>
</evidence>
<dbReference type="PROSITE" id="PS50104">
    <property type="entry name" value="TIR"/>
    <property type="match status" value="1"/>
</dbReference>
<feature type="region of interest" description="Disordered" evidence="1">
    <location>
        <begin position="150"/>
        <end position="224"/>
    </location>
</feature>
<dbReference type="Proteomes" id="UP001187346">
    <property type="component" value="Unassembled WGS sequence"/>
</dbReference>
<accession>A0ABU4F734</accession>
<dbReference type="Pfam" id="PF13676">
    <property type="entry name" value="TIR_2"/>
    <property type="match status" value="1"/>
</dbReference>
<name>A0ABU4F734_9ACTN</name>
<proteinExistence type="predicted"/>
<organism evidence="3 4">
    <name type="scientific">Streptomyces prunicolor</name>
    <dbReference type="NCBI Taxonomy" id="67348"/>
    <lineage>
        <taxon>Bacteria</taxon>
        <taxon>Bacillati</taxon>
        <taxon>Actinomycetota</taxon>
        <taxon>Actinomycetes</taxon>
        <taxon>Kitasatosporales</taxon>
        <taxon>Streptomycetaceae</taxon>
        <taxon>Streptomyces</taxon>
    </lineage>
</organism>
<keyword evidence="3" id="KW-0675">Receptor</keyword>
<dbReference type="SMART" id="SM00255">
    <property type="entry name" value="TIR"/>
    <property type="match status" value="1"/>
</dbReference>
<dbReference type="RefSeq" id="WP_317771025.1">
    <property type="nucleotide sequence ID" value="NZ_JAWMAJ010000026.1"/>
</dbReference>
<evidence type="ECO:0000313" key="3">
    <source>
        <dbReference type="EMBL" id="MDV7216402.1"/>
    </source>
</evidence>
<dbReference type="Gene3D" id="3.40.50.10140">
    <property type="entry name" value="Toll/interleukin-1 receptor homology (TIR) domain"/>
    <property type="match status" value="1"/>
</dbReference>
<feature type="domain" description="TIR" evidence="2">
    <location>
        <begin position="7"/>
        <end position="145"/>
    </location>
</feature>
<sequence>MSAASSLSCRVVLSYARLDEAHRQTFRKHVADLERSGVHVFDDRDIQTGVDWEPVLFDEMERADIIVLLLTPNFVASEFCMDSELPIAERRWKSGECRLFPVNVAPFDVAKDSFLGRLQRTPSDKSLTEYRTAAPKQWREVARQLRKLVEGVSDARDRGAAPTSRPTHSGTGAPGGQGAATGNHITGSTVHGPVWQVGEVNGGMTINYTQPPAADGPDDPPKSP</sequence>
<evidence type="ECO:0000256" key="1">
    <source>
        <dbReference type="SAM" id="MobiDB-lite"/>
    </source>
</evidence>
<dbReference type="EMBL" id="JAWMAJ010000026">
    <property type="protein sequence ID" value="MDV7216402.1"/>
    <property type="molecule type" value="Genomic_DNA"/>
</dbReference>
<dbReference type="SUPFAM" id="SSF52200">
    <property type="entry name" value="Toll/Interleukin receptor TIR domain"/>
    <property type="match status" value="1"/>
</dbReference>
<gene>
    <name evidence="3" type="ORF">R5A26_10600</name>
</gene>
<evidence type="ECO:0000259" key="2">
    <source>
        <dbReference type="PROSITE" id="PS50104"/>
    </source>
</evidence>
<reference evidence="3 4" key="1">
    <citation type="submission" date="2023-10" db="EMBL/GenBank/DDBJ databases">
        <title>Characterization of rhizosphere-enriched actinobacteria from wheat plants lab-grown on chernevaya soil.</title>
        <authorList>
            <person name="Tikhonova E.N."/>
            <person name="Konopkin A."/>
            <person name="Kravchenko I.K."/>
        </authorList>
    </citation>
    <scope>NUCLEOTIDE SEQUENCE [LARGE SCALE GENOMIC DNA]</scope>
    <source>
        <strain evidence="3 4">RR29</strain>
    </source>
</reference>